<name>A0ABT4PNA1_9MYCO</name>
<keyword evidence="3" id="KW-1185">Reference proteome</keyword>
<dbReference type="PANTHER" id="PTHR41773">
    <property type="entry name" value="GTP PYROPHOSPHATASE-RELATED"/>
    <property type="match status" value="1"/>
</dbReference>
<reference evidence="2" key="1">
    <citation type="submission" date="2022-12" db="EMBL/GenBank/DDBJ databases">
        <authorList>
            <person name="Deng Y."/>
            <person name="Zhang Y.-Q."/>
        </authorList>
    </citation>
    <scope>NUCLEOTIDE SEQUENCE</scope>
    <source>
        <strain evidence="2">CPCC 205372</strain>
    </source>
</reference>
<dbReference type="Proteomes" id="UP001142153">
    <property type="component" value="Unassembled WGS sequence"/>
</dbReference>
<dbReference type="Gene3D" id="3.30.460.10">
    <property type="entry name" value="Beta Polymerase, domain 2"/>
    <property type="match status" value="1"/>
</dbReference>
<dbReference type="CDD" id="cd05399">
    <property type="entry name" value="NT_Rel-Spo_like"/>
    <property type="match status" value="1"/>
</dbReference>
<dbReference type="InterPro" id="IPR007362">
    <property type="entry name" value="DUF429"/>
</dbReference>
<proteinExistence type="predicted"/>
<dbReference type="Pfam" id="PF04607">
    <property type="entry name" value="RelA_SpoT"/>
    <property type="match status" value="1"/>
</dbReference>
<dbReference type="InterPro" id="IPR043519">
    <property type="entry name" value="NT_sf"/>
</dbReference>
<accession>A0ABT4PNA1</accession>
<dbReference type="RefSeq" id="WP_269892845.1">
    <property type="nucleotide sequence ID" value="NZ_JAPZPY010000001.1"/>
</dbReference>
<dbReference type="SMART" id="SM00954">
    <property type="entry name" value="RelA_SpoT"/>
    <property type="match status" value="1"/>
</dbReference>
<evidence type="ECO:0000259" key="1">
    <source>
        <dbReference type="SMART" id="SM00954"/>
    </source>
</evidence>
<protein>
    <submittedName>
        <fullName evidence="2">Bifunctional ribonuclease/(P)ppGpp synthase</fullName>
    </submittedName>
</protein>
<dbReference type="Gene3D" id="1.10.287.860">
    <property type="entry name" value="Nucleotidyltransferase"/>
    <property type="match status" value="1"/>
</dbReference>
<evidence type="ECO:0000313" key="3">
    <source>
        <dbReference type="Proteomes" id="UP001142153"/>
    </source>
</evidence>
<sequence>MYFVGLDLAWGERNRTGVAVVDAEGRLRHIGAAQDDGSILAAIGPYVAGDCVVAIDAPLIVTNPTGNRPCEAALNRDYRAFQAGAHPSNTAKPEFANGTRGARLAAAMNLDLDPFSTGRRRALEVYPHAASVALFRLGRTLKYKDKRGRKFEKMQSELLRLITLTEGLANADPALHVAEHDDWQRLRQSVESATRKSELRRSEDPVDAVLCAYVGLYSVRRPGDVTVYGDADTGHILTPALPAGLTPQAAQPIPDVVRAAIAHYEARRPGLVTATDHYLRLVTSLLDDAGINYLSVTARTKTVESFAAKAEREVDGQRLFSDPLAEITDQIGLRVITYLREDVDAVATLLTDEMRLLDDRDMGLQTAREGRWGYASRHLLVGVEGQQQPASIQVRTVLQHAWAEFEHDIRYKGSIPAEHVPDLDRRFTLAAGLLELADREFTAIRERLRVSLSDDEMAAEESGQSADPRIATAVLATYLGNRYAEAGWSRTDHYGWISGLLLELGITSLDELTALLDGVDADTIDKAMGYRYPAGAVRRLDDALLAIFRERYLRLHGNAHRVELLQNRLKRLSGGTDS</sequence>
<evidence type="ECO:0000313" key="2">
    <source>
        <dbReference type="EMBL" id="MCZ8378041.1"/>
    </source>
</evidence>
<feature type="domain" description="RelA/SpoT" evidence="1">
    <location>
        <begin position="298"/>
        <end position="417"/>
    </location>
</feature>
<dbReference type="EMBL" id="JAPZPY010000001">
    <property type="protein sequence ID" value="MCZ8378041.1"/>
    <property type="molecule type" value="Genomic_DNA"/>
</dbReference>
<organism evidence="2 3">
    <name type="scientific">Mycobacterium hippophais</name>
    <dbReference type="NCBI Taxonomy" id="3016340"/>
    <lineage>
        <taxon>Bacteria</taxon>
        <taxon>Bacillati</taxon>
        <taxon>Actinomycetota</taxon>
        <taxon>Actinomycetes</taxon>
        <taxon>Mycobacteriales</taxon>
        <taxon>Mycobacteriaceae</taxon>
        <taxon>Mycobacterium</taxon>
    </lineage>
</organism>
<gene>
    <name evidence="2" type="primary">relZ</name>
    <name evidence="2" type="ORF">O6P37_04130</name>
</gene>
<dbReference type="SUPFAM" id="SSF81301">
    <property type="entry name" value="Nucleotidyltransferase"/>
    <property type="match status" value="1"/>
</dbReference>
<dbReference type="Pfam" id="PF04250">
    <property type="entry name" value="DUF429"/>
    <property type="match status" value="1"/>
</dbReference>
<comment type="caution">
    <text evidence="2">The sequence shown here is derived from an EMBL/GenBank/DDBJ whole genome shotgun (WGS) entry which is preliminary data.</text>
</comment>
<dbReference type="InterPro" id="IPR007685">
    <property type="entry name" value="RelA_SpoT"/>
</dbReference>
<dbReference type="PANTHER" id="PTHR41773:SF1">
    <property type="entry name" value="RELA_SPOT DOMAIN-CONTAINING PROTEIN"/>
    <property type="match status" value="1"/>
</dbReference>